<evidence type="ECO:0000313" key="4">
    <source>
        <dbReference type="EMBL" id="RRD72723.1"/>
    </source>
</evidence>
<dbReference type="InterPro" id="IPR029052">
    <property type="entry name" value="Metallo-depent_PP-like"/>
</dbReference>
<dbReference type="Gene3D" id="2.60.40.380">
    <property type="entry name" value="Purple acid phosphatase-like, N-terminal"/>
    <property type="match status" value="1"/>
</dbReference>
<evidence type="ECO:0000259" key="3">
    <source>
        <dbReference type="Pfam" id="PF16656"/>
    </source>
</evidence>
<evidence type="ECO:0000256" key="1">
    <source>
        <dbReference type="ARBA" id="ARBA00022729"/>
    </source>
</evidence>
<dbReference type="InterPro" id="IPR015914">
    <property type="entry name" value="PAPs_N"/>
</dbReference>
<dbReference type="InterPro" id="IPR039331">
    <property type="entry name" value="PAPs-like"/>
</dbReference>
<comment type="caution">
    <text evidence="4">The sequence shown here is derived from an EMBL/GenBank/DDBJ whole genome shotgun (WGS) entry which is preliminary data.</text>
</comment>
<name>A0A3P1YV57_TANFO</name>
<dbReference type="GO" id="GO:0003993">
    <property type="term" value="F:acid phosphatase activity"/>
    <property type="evidence" value="ECO:0007669"/>
    <property type="project" value="InterPro"/>
</dbReference>
<dbReference type="Pfam" id="PF16656">
    <property type="entry name" value="Pur_ac_phosph_N"/>
    <property type="match status" value="1"/>
</dbReference>
<organism evidence="4 5">
    <name type="scientific">Tannerella forsythia</name>
    <name type="common">Bacteroides forsythus</name>
    <dbReference type="NCBI Taxonomy" id="28112"/>
    <lineage>
        <taxon>Bacteria</taxon>
        <taxon>Pseudomonadati</taxon>
        <taxon>Bacteroidota</taxon>
        <taxon>Bacteroidia</taxon>
        <taxon>Bacteroidales</taxon>
        <taxon>Tannerellaceae</taxon>
        <taxon>Tannerella</taxon>
    </lineage>
</organism>
<dbReference type="Pfam" id="PF00149">
    <property type="entry name" value="Metallophos"/>
    <property type="match status" value="1"/>
</dbReference>
<dbReference type="GO" id="GO:0046872">
    <property type="term" value="F:metal ion binding"/>
    <property type="evidence" value="ECO:0007669"/>
    <property type="project" value="InterPro"/>
</dbReference>
<dbReference type="InterPro" id="IPR004843">
    <property type="entry name" value="Calcineurin-like_PHP"/>
</dbReference>
<dbReference type="Gene3D" id="3.60.21.10">
    <property type="match status" value="1"/>
</dbReference>
<reference evidence="4 5" key="1">
    <citation type="submission" date="2018-11" db="EMBL/GenBank/DDBJ databases">
        <title>Genomes From Bacteria Associated with the Canine Oral Cavity: a Test Case for Automated Genome-Based Taxonomic Assignment.</title>
        <authorList>
            <person name="Coil D.A."/>
            <person name="Jospin G."/>
            <person name="Darling A.E."/>
            <person name="Wallis C."/>
            <person name="Davis I.J."/>
            <person name="Harris S."/>
            <person name="Eisen J.A."/>
            <person name="Holcombe L.J."/>
            <person name="O'Flynn C."/>
        </authorList>
    </citation>
    <scope>NUCLEOTIDE SEQUENCE [LARGE SCALE GENOMIC DNA]</scope>
    <source>
        <strain evidence="4 5">OH1426_COT-023</strain>
    </source>
</reference>
<accession>A0A3P1YV57</accession>
<dbReference type="AlphaFoldDB" id="A0A3P1YV57"/>
<dbReference type="PANTHER" id="PTHR22953">
    <property type="entry name" value="ACID PHOSPHATASE RELATED"/>
    <property type="match status" value="1"/>
</dbReference>
<proteinExistence type="predicted"/>
<dbReference type="EMBL" id="RQYN01000045">
    <property type="protein sequence ID" value="RRD72723.1"/>
    <property type="molecule type" value="Genomic_DNA"/>
</dbReference>
<dbReference type="SUPFAM" id="SSF56300">
    <property type="entry name" value="Metallo-dependent phosphatases"/>
    <property type="match status" value="1"/>
</dbReference>
<protein>
    <submittedName>
        <fullName evidence="4">Purple acid phosphatase</fullName>
    </submittedName>
</protein>
<dbReference type="InterPro" id="IPR008963">
    <property type="entry name" value="Purple_acid_Pase-like_N"/>
</dbReference>
<feature type="domain" description="Calcineurin-like phosphoesterase" evidence="2">
    <location>
        <begin position="146"/>
        <end position="339"/>
    </location>
</feature>
<dbReference type="PANTHER" id="PTHR22953:SF153">
    <property type="entry name" value="PURPLE ACID PHOSPHATASE"/>
    <property type="match status" value="1"/>
</dbReference>
<sequence length="391" mass="45074">MTEKIIFILLTLLLCPISAYSQNIQITHGPYLQNMKETEVTVAWETDELSIGWVEVAPDDGSHFYAADRRKYFDTKAGLKNVSTLHIVRLSGLNPGTAYRYRILAQEVTGRHRTHVYYGDVASTDVYRRKPLTFKTNDRNQKSASFVILNDVHNRENLISPLLHHAGINDKDAVIFNGDMVSEFTDKETIFTGFMDESIASFAKETPLYYARGNHETRGEFAIHFQDYFSPYEPHLYFTFRQGPVFFIILDTGEDKPDNDIEYAGITDYDTYRSEQAEWLKKVLLSEEYMQSPFKVVIAHIPPLPMDNAWHGSREVMHKFVPLLNNVGIDMMICGHLHRHLYQEPSEHFKFPILVNSNNSCVTVTVNEKEMNIKVYELDGKVSFDKTYTAK</sequence>
<dbReference type="SUPFAM" id="SSF49363">
    <property type="entry name" value="Purple acid phosphatase, N-terminal domain"/>
    <property type="match status" value="1"/>
</dbReference>
<evidence type="ECO:0000259" key="2">
    <source>
        <dbReference type="Pfam" id="PF00149"/>
    </source>
</evidence>
<evidence type="ECO:0000313" key="5">
    <source>
        <dbReference type="Proteomes" id="UP000279860"/>
    </source>
</evidence>
<feature type="domain" description="Purple acid phosphatase N-terminal" evidence="3">
    <location>
        <begin position="32"/>
        <end position="107"/>
    </location>
</feature>
<dbReference type="Proteomes" id="UP000279860">
    <property type="component" value="Unassembled WGS sequence"/>
</dbReference>
<keyword evidence="1" id="KW-0732">Signal</keyword>
<gene>
    <name evidence="4" type="ORF">EII41_10710</name>
</gene>